<dbReference type="EMBL" id="CM037023">
    <property type="protein sequence ID" value="KAH7665771.1"/>
    <property type="molecule type" value="Genomic_DNA"/>
</dbReference>
<evidence type="ECO:0000313" key="1">
    <source>
        <dbReference type="EMBL" id="KAH7665771.1"/>
    </source>
</evidence>
<gene>
    <name evidence="1" type="ORF">IHE45_13G054700</name>
</gene>
<protein>
    <submittedName>
        <fullName evidence="1">Uncharacterized protein</fullName>
    </submittedName>
</protein>
<keyword evidence="2" id="KW-1185">Reference proteome</keyword>
<name>A0ACB7UXY8_DIOAL</name>
<evidence type="ECO:0000313" key="2">
    <source>
        <dbReference type="Proteomes" id="UP000827976"/>
    </source>
</evidence>
<sequence length="62" mass="7543">MWMHLRRDHAQQTQNPNVVQVHMNGMVNFFQKFPQLSMRVQIARIHLHINGTMLMKKFLERK</sequence>
<proteinExistence type="predicted"/>
<dbReference type="Proteomes" id="UP000827976">
    <property type="component" value="Chromosome 13"/>
</dbReference>
<comment type="caution">
    <text evidence="1">The sequence shown here is derived from an EMBL/GenBank/DDBJ whole genome shotgun (WGS) entry which is preliminary data.</text>
</comment>
<organism evidence="1 2">
    <name type="scientific">Dioscorea alata</name>
    <name type="common">Purple yam</name>
    <dbReference type="NCBI Taxonomy" id="55571"/>
    <lineage>
        <taxon>Eukaryota</taxon>
        <taxon>Viridiplantae</taxon>
        <taxon>Streptophyta</taxon>
        <taxon>Embryophyta</taxon>
        <taxon>Tracheophyta</taxon>
        <taxon>Spermatophyta</taxon>
        <taxon>Magnoliopsida</taxon>
        <taxon>Liliopsida</taxon>
        <taxon>Dioscoreales</taxon>
        <taxon>Dioscoreaceae</taxon>
        <taxon>Dioscorea</taxon>
    </lineage>
</organism>
<reference evidence="2" key="1">
    <citation type="journal article" date="2022" name="Nat. Commun.">
        <title>Chromosome evolution and the genetic basis of agronomically important traits in greater yam.</title>
        <authorList>
            <person name="Bredeson J.V."/>
            <person name="Lyons J.B."/>
            <person name="Oniyinde I.O."/>
            <person name="Okereke N.R."/>
            <person name="Kolade O."/>
            <person name="Nnabue I."/>
            <person name="Nwadili C.O."/>
            <person name="Hribova E."/>
            <person name="Parker M."/>
            <person name="Nwogha J."/>
            <person name="Shu S."/>
            <person name="Carlson J."/>
            <person name="Kariba R."/>
            <person name="Muthemba S."/>
            <person name="Knop K."/>
            <person name="Barton G.J."/>
            <person name="Sherwood A.V."/>
            <person name="Lopez-Montes A."/>
            <person name="Asiedu R."/>
            <person name="Jamnadass R."/>
            <person name="Muchugi A."/>
            <person name="Goodstein D."/>
            <person name="Egesi C.N."/>
            <person name="Featherston J."/>
            <person name="Asfaw A."/>
            <person name="Simpson G.G."/>
            <person name="Dolezel J."/>
            <person name="Hendre P.S."/>
            <person name="Van Deynze A."/>
            <person name="Kumar P.L."/>
            <person name="Obidiegwu J.E."/>
            <person name="Bhattacharjee R."/>
            <person name="Rokhsar D.S."/>
        </authorList>
    </citation>
    <scope>NUCLEOTIDE SEQUENCE [LARGE SCALE GENOMIC DNA]</scope>
    <source>
        <strain evidence="2">cv. TDa95/00328</strain>
    </source>
</reference>
<accession>A0ACB7UXY8</accession>